<sequence length="106" mass="10998">MAVGGGRGGIRERANAWQVVGEKGRPVGSGALLQTGLLAGWIRIIRGSLGQHHEAGCRDSEWRLNASPKGALAQHGKQHAAVKGPASRRPVTFGPCLAQGAEAELS</sequence>
<dbReference type="AlphaFoldDB" id="A0AAD9YTD8"/>
<evidence type="ECO:0000256" key="1">
    <source>
        <dbReference type="SAM" id="MobiDB-lite"/>
    </source>
</evidence>
<name>A0AAD9YTD8_COLKA</name>
<gene>
    <name evidence="2" type="ORF">CKAH01_11947</name>
</gene>
<dbReference type="Proteomes" id="UP001281614">
    <property type="component" value="Unassembled WGS sequence"/>
</dbReference>
<proteinExistence type="predicted"/>
<accession>A0AAD9YTD8</accession>
<feature type="region of interest" description="Disordered" evidence="1">
    <location>
        <begin position="68"/>
        <end position="89"/>
    </location>
</feature>
<protein>
    <submittedName>
        <fullName evidence="2">Uncharacterized protein</fullName>
    </submittedName>
</protein>
<dbReference type="EMBL" id="VYYT01000016">
    <property type="protein sequence ID" value="KAK2777750.1"/>
    <property type="molecule type" value="Genomic_DNA"/>
</dbReference>
<evidence type="ECO:0000313" key="2">
    <source>
        <dbReference type="EMBL" id="KAK2777750.1"/>
    </source>
</evidence>
<organism evidence="2 3">
    <name type="scientific">Colletotrichum kahawae</name>
    <name type="common">Coffee berry disease fungus</name>
    <dbReference type="NCBI Taxonomy" id="34407"/>
    <lineage>
        <taxon>Eukaryota</taxon>
        <taxon>Fungi</taxon>
        <taxon>Dikarya</taxon>
        <taxon>Ascomycota</taxon>
        <taxon>Pezizomycotina</taxon>
        <taxon>Sordariomycetes</taxon>
        <taxon>Hypocreomycetidae</taxon>
        <taxon>Glomerellales</taxon>
        <taxon>Glomerellaceae</taxon>
        <taxon>Colletotrichum</taxon>
        <taxon>Colletotrichum gloeosporioides species complex</taxon>
    </lineage>
</organism>
<reference evidence="2" key="1">
    <citation type="submission" date="2023-02" db="EMBL/GenBank/DDBJ databases">
        <title>Colletotrichum kahawae CIFC_Que2 genome sequencing and assembly.</title>
        <authorList>
            <person name="Baroncelli R."/>
        </authorList>
    </citation>
    <scope>NUCLEOTIDE SEQUENCE</scope>
    <source>
        <strain evidence="2">CIFC_Que2</strain>
    </source>
</reference>
<keyword evidence="3" id="KW-1185">Reference proteome</keyword>
<evidence type="ECO:0000313" key="3">
    <source>
        <dbReference type="Proteomes" id="UP001281614"/>
    </source>
</evidence>
<comment type="caution">
    <text evidence="2">The sequence shown here is derived from an EMBL/GenBank/DDBJ whole genome shotgun (WGS) entry which is preliminary data.</text>
</comment>